<comment type="caution">
    <text evidence="1">The sequence shown here is derived from an EMBL/GenBank/DDBJ whole genome shotgun (WGS) entry which is preliminary data.</text>
</comment>
<dbReference type="EMBL" id="JACYTR010000008">
    <property type="protein sequence ID" value="MBD8525312.1"/>
    <property type="molecule type" value="Genomic_DNA"/>
</dbReference>
<evidence type="ECO:0000313" key="1">
    <source>
        <dbReference type="EMBL" id="MBD8525312.1"/>
    </source>
</evidence>
<reference evidence="1 2" key="1">
    <citation type="submission" date="2020-09" db="EMBL/GenBank/DDBJ databases">
        <title>Pseudoxanthomonas sp. CAU 1598 isolated from sand of Yaerae Beach.</title>
        <authorList>
            <person name="Kim W."/>
        </authorList>
    </citation>
    <scope>NUCLEOTIDE SEQUENCE [LARGE SCALE GENOMIC DNA]</scope>
    <source>
        <strain evidence="1 2">CAU 1598</strain>
    </source>
</reference>
<dbReference type="Proteomes" id="UP000613768">
    <property type="component" value="Unassembled WGS sequence"/>
</dbReference>
<dbReference type="PANTHER" id="PTHR38774:SF1">
    <property type="entry name" value="CYTOPLASMIC PROTEIN"/>
    <property type="match status" value="1"/>
</dbReference>
<gene>
    <name evidence="1" type="ORF">IFO71_06095</name>
</gene>
<dbReference type="PANTHER" id="PTHR38774">
    <property type="entry name" value="CYTOPLASMIC PROTEIN-RELATED"/>
    <property type="match status" value="1"/>
</dbReference>
<keyword evidence="2" id="KW-1185">Reference proteome</keyword>
<accession>A0AAW3ZJH0</accession>
<name>A0AAW3ZJH0_9GAMM</name>
<sequence>MSLSDAAGMRLSRFGFLMGLYAENFLKLQRVFALSSALPNSMRSSVDDGLDLCVDILERHPYTLEIRLTYDMLDDETGARDPSAYLRYYMDARMAEVTHCYIGRNWHDVLGLDATARTVVGHRLKMNVFLSKWLDYLADLGHSPFTLLEVASEYSDKEVAEA</sequence>
<organism evidence="1 2">
    <name type="scientific">Pseudomarimonas arenosa</name>
    <dbReference type="NCBI Taxonomy" id="2774145"/>
    <lineage>
        <taxon>Bacteria</taxon>
        <taxon>Pseudomonadati</taxon>
        <taxon>Pseudomonadota</taxon>
        <taxon>Gammaproteobacteria</taxon>
        <taxon>Lysobacterales</taxon>
        <taxon>Lysobacteraceae</taxon>
        <taxon>Pseudomarimonas</taxon>
    </lineage>
</organism>
<dbReference type="Pfam" id="PF06853">
    <property type="entry name" value="DUF1249"/>
    <property type="match status" value="1"/>
</dbReference>
<evidence type="ECO:0000313" key="2">
    <source>
        <dbReference type="Proteomes" id="UP000613768"/>
    </source>
</evidence>
<dbReference type="InterPro" id="IPR009659">
    <property type="entry name" value="DUF1249"/>
</dbReference>
<dbReference type="RefSeq" id="WP_192028656.1">
    <property type="nucleotide sequence ID" value="NZ_JACYTR010000008.1"/>
</dbReference>
<protein>
    <submittedName>
        <fullName evidence="1">DUF1249 domain-containing protein</fullName>
    </submittedName>
</protein>
<dbReference type="AlphaFoldDB" id="A0AAW3ZJH0"/>
<proteinExistence type="predicted"/>